<keyword evidence="8" id="KW-1185">Reference proteome</keyword>
<evidence type="ECO:0000256" key="5">
    <source>
        <dbReference type="ARBA" id="ARBA00022840"/>
    </source>
</evidence>
<sequence>MYFPEEPLDLSPSQGGGYFSATMGQKLQGGKFQVVRKLGYGPRSSTWLVRGKKNYSAIKIYTIAASDHAKTVEVPILKVVHGLAHSGGLPVCHDDFWEETRAGSHLCLILDPMSTTVQALMHEADHERLPVHAVQRIVLTVADALCSLHGVGIMHGAVNPENVYFCRLAGTEDIKSVLTSEPRPTIRKNKIYSVVISQPLAHGCSWKDKKKKVANWSLYLSGFGHAQQLNPQHQQKPAEENVDYSFAPETLLQSACCSPDTDIWMLGYMTFYLLTGTSPFVTKPTVSETIAHISGVLRHGKCPDYIPPEWLKDENMKDYHAVVSEDTIEKSLSEVLHGNDVVWAAEFIKDCLRVDPLKRPCASRLSQYKWLEELNPESDCGCCCSK</sequence>
<evidence type="ECO:0000259" key="6">
    <source>
        <dbReference type="PROSITE" id="PS50011"/>
    </source>
</evidence>
<evidence type="ECO:0000256" key="1">
    <source>
        <dbReference type="ARBA" id="ARBA00022527"/>
    </source>
</evidence>
<organism evidence="7 8">
    <name type="scientific">Laccaria amethystina LaAM-08-1</name>
    <dbReference type="NCBI Taxonomy" id="1095629"/>
    <lineage>
        <taxon>Eukaryota</taxon>
        <taxon>Fungi</taxon>
        <taxon>Dikarya</taxon>
        <taxon>Basidiomycota</taxon>
        <taxon>Agaricomycotina</taxon>
        <taxon>Agaricomycetes</taxon>
        <taxon>Agaricomycetidae</taxon>
        <taxon>Agaricales</taxon>
        <taxon>Agaricineae</taxon>
        <taxon>Hydnangiaceae</taxon>
        <taxon>Laccaria</taxon>
    </lineage>
</organism>
<dbReference type="AlphaFoldDB" id="A0A0C9WW15"/>
<proteinExistence type="predicted"/>
<dbReference type="InterPro" id="IPR051175">
    <property type="entry name" value="CLK_kinases"/>
</dbReference>
<dbReference type="SUPFAM" id="SSF56112">
    <property type="entry name" value="Protein kinase-like (PK-like)"/>
    <property type="match status" value="1"/>
</dbReference>
<dbReference type="Gene3D" id="3.30.200.20">
    <property type="entry name" value="Phosphorylase Kinase, domain 1"/>
    <property type="match status" value="1"/>
</dbReference>
<dbReference type="GO" id="GO:0043484">
    <property type="term" value="P:regulation of RNA splicing"/>
    <property type="evidence" value="ECO:0007669"/>
    <property type="project" value="TreeGrafter"/>
</dbReference>
<dbReference type="EMBL" id="KN838711">
    <property type="protein sequence ID" value="KIJ96765.1"/>
    <property type="molecule type" value="Genomic_DNA"/>
</dbReference>
<protein>
    <recommendedName>
        <fullName evidence="6">Protein kinase domain-containing protein</fullName>
    </recommendedName>
</protein>
<evidence type="ECO:0000256" key="4">
    <source>
        <dbReference type="ARBA" id="ARBA00022777"/>
    </source>
</evidence>
<name>A0A0C9WW15_9AGAR</name>
<keyword evidence="5" id="KW-0067">ATP-binding</keyword>
<keyword evidence="3" id="KW-0547">Nucleotide-binding</keyword>
<gene>
    <name evidence="7" type="ORF">K443DRAFT_106723</name>
</gene>
<dbReference type="GO" id="GO:0005524">
    <property type="term" value="F:ATP binding"/>
    <property type="evidence" value="ECO:0007669"/>
    <property type="project" value="UniProtKB-KW"/>
</dbReference>
<dbReference type="OrthoDB" id="5979581at2759"/>
<dbReference type="Pfam" id="PF00069">
    <property type="entry name" value="Pkinase"/>
    <property type="match status" value="1"/>
</dbReference>
<dbReference type="InterPro" id="IPR000719">
    <property type="entry name" value="Prot_kinase_dom"/>
</dbReference>
<reference evidence="8" key="2">
    <citation type="submission" date="2015-01" db="EMBL/GenBank/DDBJ databases">
        <title>Evolutionary Origins and Diversification of the Mycorrhizal Mutualists.</title>
        <authorList>
            <consortium name="DOE Joint Genome Institute"/>
            <consortium name="Mycorrhizal Genomics Consortium"/>
            <person name="Kohler A."/>
            <person name="Kuo A."/>
            <person name="Nagy L.G."/>
            <person name="Floudas D."/>
            <person name="Copeland A."/>
            <person name="Barry K.W."/>
            <person name="Cichocki N."/>
            <person name="Veneault-Fourrey C."/>
            <person name="LaButti K."/>
            <person name="Lindquist E.A."/>
            <person name="Lipzen A."/>
            <person name="Lundell T."/>
            <person name="Morin E."/>
            <person name="Murat C."/>
            <person name="Riley R."/>
            <person name="Ohm R."/>
            <person name="Sun H."/>
            <person name="Tunlid A."/>
            <person name="Henrissat B."/>
            <person name="Grigoriev I.V."/>
            <person name="Hibbett D.S."/>
            <person name="Martin F."/>
        </authorList>
    </citation>
    <scope>NUCLEOTIDE SEQUENCE [LARGE SCALE GENOMIC DNA]</scope>
    <source>
        <strain evidence="8">LaAM-08-1</strain>
    </source>
</reference>
<dbReference type="PANTHER" id="PTHR45646">
    <property type="entry name" value="SERINE/THREONINE-PROTEIN KINASE DOA-RELATED"/>
    <property type="match status" value="1"/>
</dbReference>
<dbReference type="PROSITE" id="PS50011">
    <property type="entry name" value="PROTEIN_KINASE_DOM"/>
    <property type="match status" value="1"/>
</dbReference>
<keyword evidence="4" id="KW-0418">Kinase</keyword>
<dbReference type="InterPro" id="IPR011009">
    <property type="entry name" value="Kinase-like_dom_sf"/>
</dbReference>
<evidence type="ECO:0000256" key="2">
    <source>
        <dbReference type="ARBA" id="ARBA00022679"/>
    </source>
</evidence>
<keyword evidence="1" id="KW-0723">Serine/threonine-protein kinase</keyword>
<dbReference type="GO" id="GO:0004674">
    <property type="term" value="F:protein serine/threonine kinase activity"/>
    <property type="evidence" value="ECO:0007669"/>
    <property type="project" value="UniProtKB-KW"/>
</dbReference>
<keyword evidence="2" id="KW-0808">Transferase</keyword>
<dbReference type="HOGENOM" id="CLU_000288_81_13_1"/>
<evidence type="ECO:0000313" key="7">
    <source>
        <dbReference type="EMBL" id="KIJ96765.1"/>
    </source>
</evidence>
<evidence type="ECO:0000313" key="8">
    <source>
        <dbReference type="Proteomes" id="UP000054477"/>
    </source>
</evidence>
<dbReference type="STRING" id="1095629.A0A0C9WW15"/>
<dbReference type="Gene3D" id="1.10.510.10">
    <property type="entry name" value="Transferase(Phosphotransferase) domain 1"/>
    <property type="match status" value="1"/>
</dbReference>
<dbReference type="GO" id="GO:0005634">
    <property type="term" value="C:nucleus"/>
    <property type="evidence" value="ECO:0007669"/>
    <property type="project" value="TreeGrafter"/>
</dbReference>
<dbReference type="PANTHER" id="PTHR45646:SF11">
    <property type="entry name" value="SERINE_THREONINE-PROTEIN KINASE DOA"/>
    <property type="match status" value="1"/>
</dbReference>
<dbReference type="SMART" id="SM00220">
    <property type="entry name" value="S_TKc"/>
    <property type="match status" value="1"/>
</dbReference>
<reference evidence="7 8" key="1">
    <citation type="submission" date="2014-04" db="EMBL/GenBank/DDBJ databases">
        <authorList>
            <consortium name="DOE Joint Genome Institute"/>
            <person name="Kuo A."/>
            <person name="Kohler A."/>
            <person name="Nagy L.G."/>
            <person name="Floudas D."/>
            <person name="Copeland A."/>
            <person name="Barry K.W."/>
            <person name="Cichocki N."/>
            <person name="Veneault-Fourrey C."/>
            <person name="LaButti K."/>
            <person name="Lindquist E.A."/>
            <person name="Lipzen A."/>
            <person name="Lundell T."/>
            <person name="Morin E."/>
            <person name="Murat C."/>
            <person name="Sun H."/>
            <person name="Tunlid A."/>
            <person name="Henrissat B."/>
            <person name="Grigoriev I.V."/>
            <person name="Hibbett D.S."/>
            <person name="Martin F."/>
            <person name="Nordberg H.P."/>
            <person name="Cantor M.N."/>
            <person name="Hua S.X."/>
        </authorList>
    </citation>
    <scope>NUCLEOTIDE SEQUENCE [LARGE SCALE GENOMIC DNA]</scope>
    <source>
        <strain evidence="7 8">LaAM-08-1</strain>
    </source>
</reference>
<accession>A0A0C9WW15</accession>
<feature type="domain" description="Protein kinase" evidence="6">
    <location>
        <begin position="32"/>
        <end position="371"/>
    </location>
</feature>
<evidence type="ECO:0000256" key="3">
    <source>
        <dbReference type="ARBA" id="ARBA00022741"/>
    </source>
</evidence>
<dbReference type="Proteomes" id="UP000054477">
    <property type="component" value="Unassembled WGS sequence"/>
</dbReference>